<dbReference type="Proteomes" id="UP001163046">
    <property type="component" value="Unassembled WGS sequence"/>
</dbReference>
<dbReference type="SUPFAM" id="SSF53187">
    <property type="entry name" value="Zn-dependent exopeptidases"/>
    <property type="match status" value="1"/>
</dbReference>
<dbReference type="Pfam" id="PF00246">
    <property type="entry name" value="Peptidase_M14"/>
    <property type="match status" value="1"/>
</dbReference>
<dbReference type="CDD" id="cd03858">
    <property type="entry name" value="M14_CP_N-E_like"/>
    <property type="match status" value="1"/>
</dbReference>
<dbReference type="GO" id="GO:0016485">
    <property type="term" value="P:protein processing"/>
    <property type="evidence" value="ECO:0007669"/>
    <property type="project" value="TreeGrafter"/>
</dbReference>
<keyword evidence="7" id="KW-0862">Zinc</keyword>
<feature type="chain" id="PRO_5040916316" description="Peptidase M14 domain-containing protein" evidence="10">
    <location>
        <begin position="39"/>
        <end position="497"/>
    </location>
</feature>
<keyword evidence="6" id="KW-0378">Hydrolase</keyword>
<dbReference type="FunFam" id="3.40.630.10:FF:000020">
    <property type="entry name" value="Carboxypeptidase D"/>
    <property type="match status" value="1"/>
</dbReference>
<dbReference type="Gene3D" id="2.60.40.1120">
    <property type="entry name" value="Carboxypeptidase-like, regulatory domain"/>
    <property type="match status" value="1"/>
</dbReference>
<dbReference type="OrthoDB" id="10249045at2759"/>
<dbReference type="GO" id="GO:0005615">
    <property type="term" value="C:extracellular space"/>
    <property type="evidence" value="ECO:0007669"/>
    <property type="project" value="TreeGrafter"/>
</dbReference>
<keyword evidence="5" id="KW-0479">Metal-binding</keyword>
<dbReference type="PRINTS" id="PR00765">
    <property type="entry name" value="CRBOXYPTASEA"/>
</dbReference>
<evidence type="ECO:0000256" key="6">
    <source>
        <dbReference type="ARBA" id="ARBA00022801"/>
    </source>
</evidence>
<dbReference type="InterPro" id="IPR050753">
    <property type="entry name" value="Peptidase_M14_domain"/>
</dbReference>
<keyword evidence="13" id="KW-1185">Reference proteome</keyword>
<dbReference type="PROSITE" id="PS00132">
    <property type="entry name" value="CARBOXYPEPT_ZN_1"/>
    <property type="match status" value="1"/>
</dbReference>
<accession>A0A9X0D356</accession>
<feature type="active site" description="Proton donor/acceptor" evidence="9">
    <location>
        <position position="311"/>
    </location>
</feature>
<dbReference type="InterPro" id="IPR008969">
    <property type="entry name" value="CarboxyPept-like_regulatory"/>
</dbReference>
<dbReference type="SUPFAM" id="SSF49464">
    <property type="entry name" value="Carboxypeptidase regulatory domain-like"/>
    <property type="match status" value="1"/>
</dbReference>
<gene>
    <name evidence="12" type="ORF">OS493_024676</name>
</gene>
<sequence>MRQTRVQEMECELPSTKWRTLWLAIVLHLLYGVQQTQCNILPVKPTHHNNTALHQVLEALAATYPNITRLYSIGKSYQGKGLWVLEITKNPGMHTPGKPEFKYVANMHGNEVVGREMLLLLADYLCSNYGRNERVTKLVDTTRIHLLPSMNPDGWESSKEGDCSSVRGRFNANGVDLNRNFPDPYDGQRNELQPETKAVMNWIHQEPFVLSANLHGGTLVVNYPFDNLPVELKRSGTRVYYSSPDDDIFVTIAKVYSLAHPTMHKGHPQCPIQRRERFPDGITNGAAWYPISGGMQDYNYYKTNCFEITLELGCCKYPPALYIMPYWYANREALIKYIELVHTTGIRGFVVDEKGRPIDGARIVIENRAKKIKTYKDGDYWRLLVPGNYTIRVAKRRYKNSKKKVTVVPDVPTVVNFTLVRRRPKNFNRRRPAAMTSNPAEAVQLEKPASNVSFHSVVTHRDKLQLAAKSPKKSASIARNPSIAASFICLVLVAVLK</sequence>
<dbReference type="EMBL" id="MU825892">
    <property type="protein sequence ID" value="KAJ7383983.1"/>
    <property type="molecule type" value="Genomic_DNA"/>
</dbReference>
<proteinExistence type="inferred from homology"/>
<evidence type="ECO:0000256" key="7">
    <source>
        <dbReference type="ARBA" id="ARBA00022833"/>
    </source>
</evidence>
<comment type="caution">
    <text evidence="12">The sequence shown here is derived from an EMBL/GenBank/DDBJ whole genome shotgun (WGS) entry which is preliminary data.</text>
</comment>
<dbReference type="AlphaFoldDB" id="A0A9X0D356"/>
<dbReference type="InterPro" id="IPR057246">
    <property type="entry name" value="CARBOXYPEPT_ZN_1"/>
</dbReference>
<feature type="domain" description="Peptidase M14" evidence="11">
    <location>
        <begin position="46"/>
        <end position="341"/>
    </location>
</feature>
<protein>
    <recommendedName>
        <fullName evidence="11">Peptidase M14 domain-containing protein</fullName>
    </recommendedName>
</protein>
<dbReference type="InterPro" id="IPR057247">
    <property type="entry name" value="CARBOXYPEPT_ZN_2"/>
</dbReference>
<keyword evidence="10" id="KW-0732">Signal</keyword>
<dbReference type="Pfam" id="PF13620">
    <property type="entry name" value="CarboxypepD_reg"/>
    <property type="match status" value="1"/>
</dbReference>
<evidence type="ECO:0000256" key="10">
    <source>
        <dbReference type="SAM" id="SignalP"/>
    </source>
</evidence>
<comment type="similarity">
    <text evidence="2 9">Belongs to the peptidase M14 family.</text>
</comment>
<keyword evidence="4" id="KW-0645">Protease</keyword>
<evidence type="ECO:0000256" key="1">
    <source>
        <dbReference type="ARBA" id="ARBA00001947"/>
    </source>
</evidence>
<evidence type="ECO:0000313" key="13">
    <source>
        <dbReference type="Proteomes" id="UP001163046"/>
    </source>
</evidence>
<evidence type="ECO:0000256" key="9">
    <source>
        <dbReference type="PROSITE-ProRule" id="PRU01379"/>
    </source>
</evidence>
<evidence type="ECO:0000256" key="4">
    <source>
        <dbReference type="ARBA" id="ARBA00022670"/>
    </source>
</evidence>
<dbReference type="GO" id="GO:0008270">
    <property type="term" value="F:zinc ion binding"/>
    <property type="evidence" value="ECO:0007669"/>
    <property type="project" value="InterPro"/>
</dbReference>
<dbReference type="InterPro" id="IPR000834">
    <property type="entry name" value="Peptidase_M14"/>
</dbReference>
<keyword evidence="8" id="KW-0325">Glycoprotein</keyword>
<name>A0A9X0D356_9CNID</name>
<dbReference type="Gene3D" id="3.40.630.10">
    <property type="entry name" value="Zn peptidases"/>
    <property type="match status" value="1"/>
</dbReference>
<evidence type="ECO:0000313" key="12">
    <source>
        <dbReference type="EMBL" id="KAJ7383983.1"/>
    </source>
</evidence>
<dbReference type="PROSITE" id="PS00133">
    <property type="entry name" value="CARBOXYPEPT_ZN_2"/>
    <property type="match status" value="1"/>
</dbReference>
<keyword evidence="3" id="KW-0121">Carboxypeptidase</keyword>
<reference evidence="12" key="1">
    <citation type="submission" date="2023-01" db="EMBL/GenBank/DDBJ databases">
        <title>Genome assembly of the deep-sea coral Lophelia pertusa.</title>
        <authorList>
            <person name="Herrera S."/>
            <person name="Cordes E."/>
        </authorList>
    </citation>
    <scope>NUCLEOTIDE SEQUENCE</scope>
    <source>
        <strain evidence="12">USNM1676648</strain>
        <tissue evidence="12">Polyp</tissue>
    </source>
</reference>
<dbReference type="SMART" id="SM00631">
    <property type="entry name" value="Zn_pept"/>
    <property type="match status" value="1"/>
</dbReference>
<dbReference type="PANTHER" id="PTHR11532:SF73">
    <property type="entry name" value="CARBOXYPEPTIDASE D"/>
    <property type="match status" value="1"/>
</dbReference>
<dbReference type="PANTHER" id="PTHR11532">
    <property type="entry name" value="PROTEASE M14 CARBOXYPEPTIDASE"/>
    <property type="match status" value="1"/>
</dbReference>
<evidence type="ECO:0000256" key="2">
    <source>
        <dbReference type="ARBA" id="ARBA00005988"/>
    </source>
</evidence>
<comment type="cofactor">
    <cofactor evidence="1">
        <name>Zn(2+)</name>
        <dbReference type="ChEBI" id="CHEBI:29105"/>
    </cofactor>
</comment>
<feature type="signal peptide" evidence="10">
    <location>
        <begin position="1"/>
        <end position="38"/>
    </location>
</feature>
<evidence type="ECO:0000256" key="8">
    <source>
        <dbReference type="ARBA" id="ARBA00023180"/>
    </source>
</evidence>
<dbReference type="GO" id="GO:0006518">
    <property type="term" value="P:peptide metabolic process"/>
    <property type="evidence" value="ECO:0007669"/>
    <property type="project" value="TreeGrafter"/>
</dbReference>
<organism evidence="12 13">
    <name type="scientific">Desmophyllum pertusum</name>
    <dbReference type="NCBI Taxonomy" id="174260"/>
    <lineage>
        <taxon>Eukaryota</taxon>
        <taxon>Metazoa</taxon>
        <taxon>Cnidaria</taxon>
        <taxon>Anthozoa</taxon>
        <taxon>Hexacorallia</taxon>
        <taxon>Scleractinia</taxon>
        <taxon>Caryophylliina</taxon>
        <taxon>Caryophylliidae</taxon>
        <taxon>Desmophyllum</taxon>
    </lineage>
</organism>
<dbReference type="CDD" id="cd11308">
    <property type="entry name" value="Peptidase_M14NE-CP-C_like"/>
    <property type="match status" value="1"/>
</dbReference>
<dbReference type="GO" id="GO:0004181">
    <property type="term" value="F:metallocarboxypeptidase activity"/>
    <property type="evidence" value="ECO:0007669"/>
    <property type="project" value="InterPro"/>
</dbReference>
<evidence type="ECO:0000256" key="3">
    <source>
        <dbReference type="ARBA" id="ARBA00022645"/>
    </source>
</evidence>
<evidence type="ECO:0000256" key="5">
    <source>
        <dbReference type="ARBA" id="ARBA00022723"/>
    </source>
</evidence>
<dbReference type="PROSITE" id="PS52035">
    <property type="entry name" value="PEPTIDASE_M14"/>
    <property type="match status" value="1"/>
</dbReference>
<evidence type="ECO:0000259" key="11">
    <source>
        <dbReference type="PROSITE" id="PS52035"/>
    </source>
</evidence>